<dbReference type="GO" id="GO:0006979">
    <property type="term" value="P:response to oxidative stress"/>
    <property type="evidence" value="ECO:0007669"/>
    <property type="project" value="TreeGrafter"/>
</dbReference>
<dbReference type="Proteomes" id="UP000198635">
    <property type="component" value="Unassembled WGS sequence"/>
</dbReference>
<proteinExistence type="inferred from homology"/>
<dbReference type="PANTHER" id="PTHR10681:SF128">
    <property type="entry name" value="THIOREDOXIN-DEPENDENT PEROXIDE REDUCTASE, MITOCHONDRIAL"/>
    <property type="match status" value="1"/>
</dbReference>
<evidence type="ECO:0000259" key="6">
    <source>
        <dbReference type="Pfam" id="PF00578"/>
    </source>
</evidence>
<dbReference type="AlphaFoldDB" id="A0A1I3Y0V4"/>
<protein>
    <recommendedName>
        <fullName evidence="3">Thioredoxin peroxidase</fullName>
    </recommendedName>
</protein>
<dbReference type="GO" id="GO:0033554">
    <property type="term" value="P:cellular response to stress"/>
    <property type="evidence" value="ECO:0007669"/>
    <property type="project" value="TreeGrafter"/>
</dbReference>
<dbReference type="InterPro" id="IPR000866">
    <property type="entry name" value="AhpC/TSA"/>
</dbReference>
<dbReference type="GO" id="GO:0045454">
    <property type="term" value="P:cell redox homeostasis"/>
    <property type="evidence" value="ECO:0007669"/>
    <property type="project" value="TreeGrafter"/>
</dbReference>
<evidence type="ECO:0000256" key="3">
    <source>
        <dbReference type="ARBA" id="ARBA00032824"/>
    </source>
</evidence>
<dbReference type="EMBL" id="FORX01000018">
    <property type="protein sequence ID" value="SFK25393.1"/>
    <property type="molecule type" value="Genomic_DNA"/>
</dbReference>
<keyword evidence="8" id="KW-1185">Reference proteome</keyword>
<evidence type="ECO:0000256" key="5">
    <source>
        <dbReference type="SAM" id="MobiDB-lite"/>
    </source>
</evidence>
<comment type="similarity">
    <text evidence="1">Belongs to the peroxiredoxin family. AhpC/Prx1 subfamily.</text>
</comment>
<dbReference type="GO" id="GO:0008379">
    <property type="term" value="F:thioredoxin peroxidase activity"/>
    <property type="evidence" value="ECO:0007669"/>
    <property type="project" value="TreeGrafter"/>
</dbReference>
<evidence type="ECO:0000256" key="1">
    <source>
        <dbReference type="ARBA" id="ARBA00009796"/>
    </source>
</evidence>
<name>A0A1I3Y0V4_9BACT</name>
<reference evidence="8" key="1">
    <citation type="submission" date="2016-10" db="EMBL/GenBank/DDBJ databases">
        <authorList>
            <person name="Varghese N."/>
            <person name="Submissions S."/>
        </authorList>
    </citation>
    <scope>NUCLEOTIDE SEQUENCE [LARGE SCALE GENOMIC DNA]</scope>
    <source>
        <strain evidence="8">DSM 5918</strain>
    </source>
</reference>
<dbReference type="InterPro" id="IPR050217">
    <property type="entry name" value="Peroxiredoxin"/>
</dbReference>
<organism evidence="7 8">
    <name type="scientific">Desulfomicrobium apsheronum</name>
    <dbReference type="NCBI Taxonomy" id="52560"/>
    <lineage>
        <taxon>Bacteria</taxon>
        <taxon>Pseudomonadati</taxon>
        <taxon>Thermodesulfobacteriota</taxon>
        <taxon>Desulfovibrionia</taxon>
        <taxon>Desulfovibrionales</taxon>
        <taxon>Desulfomicrobiaceae</taxon>
        <taxon>Desulfomicrobium</taxon>
    </lineage>
</organism>
<keyword evidence="2" id="KW-0560">Oxidoreductase</keyword>
<comment type="function">
    <text evidence="4">Thiol-specific peroxidase that catalyzes the reduction of hydrogen peroxide and organic hydroperoxides to water and alcohols, respectively. Plays a role in cell protection against oxidative stress by detoxifying peroxides.</text>
</comment>
<evidence type="ECO:0000256" key="4">
    <source>
        <dbReference type="ARBA" id="ARBA00037420"/>
    </source>
</evidence>
<gene>
    <name evidence="7" type="ORF">SAMN04488082_11836</name>
</gene>
<dbReference type="STRING" id="52560.SAMN04488082_11836"/>
<feature type="region of interest" description="Disordered" evidence="5">
    <location>
        <begin position="1"/>
        <end position="26"/>
    </location>
</feature>
<dbReference type="Pfam" id="PF00578">
    <property type="entry name" value="AhpC-TSA"/>
    <property type="match status" value="1"/>
</dbReference>
<dbReference type="SUPFAM" id="SSF52833">
    <property type="entry name" value="Thioredoxin-like"/>
    <property type="match status" value="1"/>
</dbReference>
<dbReference type="Gene3D" id="3.40.30.10">
    <property type="entry name" value="Glutaredoxin"/>
    <property type="match status" value="1"/>
</dbReference>
<evidence type="ECO:0000256" key="2">
    <source>
        <dbReference type="ARBA" id="ARBA00023002"/>
    </source>
</evidence>
<dbReference type="InterPro" id="IPR036249">
    <property type="entry name" value="Thioredoxin-like_sf"/>
</dbReference>
<sequence length="82" mass="9087">MEEELAVSCTRPTAEVEQQAPEEHVQPTVVSQGVRPMIQIGRKAPDFTAPAYFNGGFTSVKLSDHLGKWVVLCFYPGDFTFV</sequence>
<dbReference type="GO" id="GO:0005829">
    <property type="term" value="C:cytosol"/>
    <property type="evidence" value="ECO:0007669"/>
    <property type="project" value="TreeGrafter"/>
</dbReference>
<dbReference type="GO" id="GO:0042744">
    <property type="term" value="P:hydrogen peroxide catabolic process"/>
    <property type="evidence" value="ECO:0007669"/>
    <property type="project" value="TreeGrafter"/>
</dbReference>
<evidence type="ECO:0000313" key="8">
    <source>
        <dbReference type="Proteomes" id="UP000198635"/>
    </source>
</evidence>
<evidence type="ECO:0000313" key="7">
    <source>
        <dbReference type="EMBL" id="SFK25393.1"/>
    </source>
</evidence>
<accession>A0A1I3Y0V4</accession>
<feature type="domain" description="Alkyl hydroperoxide reductase subunit C/ Thiol specific antioxidant" evidence="6">
    <location>
        <begin position="40"/>
        <end position="82"/>
    </location>
</feature>
<dbReference type="PANTHER" id="PTHR10681">
    <property type="entry name" value="THIOREDOXIN PEROXIDASE"/>
    <property type="match status" value="1"/>
</dbReference>